<dbReference type="AlphaFoldDB" id="A0A3N2Q476"/>
<dbReference type="InterPro" id="IPR022025">
    <property type="entry name" value="Amidoligase_2"/>
</dbReference>
<feature type="region of interest" description="Disordered" evidence="1">
    <location>
        <begin position="338"/>
        <end position="471"/>
    </location>
</feature>
<reference evidence="2 3" key="1">
    <citation type="journal article" date="2018" name="Mol. Ecol.">
        <title>The obligate alkalophilic soda-lake fungus Sodiomyces alkalinus has shifted to a protein diet.</title>
        <authorList>
            <person name="Grum-Grzhimaylo A.A."/>
            <person name="Falkoski D.L."/>
            <person name="van den Heuvel J."/>
            <person name="Valero-Jimenez C.A."/>
            <person name="Min B."/>
            <person name="Choi I.G."/>
            <person name="Lipzen A."/>
            <person name="Daum C.G."/>
            <person name="Aanen D.K."/>
            <person name="Tsang A."/>
            <person name="Henrissat B."/>
            <person name="Bilanenko E.N."/>
            <person name="de Vries R.P."/>
            <person name="van Kan J.A.L."/>
            <person name="Grigoriev I.V."/>
            <person name="Debets A.J.M."/>
        </authorList>
    </citation>
    <scope>NUCLEOTIDE SEQUENCE [LARGE SCALE GENOMIC DNA]</scope>
    <source>
        <strain evidence="2 3">F11</strain>
    </source>
</reference>
<dbReference type="RefSeq" id="XP_028469387.1">
    <property type="nucleotide sequence ID" value="XM_028611437.1"/>
</dbReference>
<keyword evidence="3" id="KW-1185">Reference proteome</keyword>
<dbReference type="Proteomes" id="UP000272025">
    <property type="component" value="Unassembled WGS sequence"/>
</dbReference>
<evidence type="ECO:0000313" key="3">
    <source>
        <dbReference type="Proteomes" id="UP000272025"/>
    </source>
</evidence>
<evidence type="ECO:0000313" key="2">
    <source>
        <dbReference type="EMBL" id="ROT41581.1"/>
    </source>
</evidence>
<protein>
    <recommendedName>
        <fullName evidence="4">Amidoligase enzyme</fullName>
    </recommendedName>
</protein>
<evidence type="ECO:0008006" key="4">
    <source>
        <dbReference type="Google" id="ProtNLM"/>
    </source>
</evidence>
<dbReference type="GeneID" id="39579915"/>
<sequence length="661" mass="73133">MNIDASEQVSGPPGEKPLATASRQSSSEPNLEDEPAAPGEHGVCNPPAIKPAGISFGVELEFVVAWVYEDEPDPDQDIADKLAPLLRIPREMGSSFARHLHIRRQLTKALVEVGLPVEGGEGYAPGSIQQRQAGVGCTSAFSITHDFSIHEYQSSAGYQYCGIELISPAMWDKDNSFDLIRLALTTMTSSFRCRVNSTCGFHVHIGVGLGRHIDARTVRKLGAFIWAASPLLSVLHPPHRTNHMYSRSLRRYNISRLGSGDPQAVARSWGELNDVDQAMARFSGRDRWVGEPYNIADDDLLKKIRRYVRAARGTLGIHELTDLAIRAEMGEDISFRELGEPARHGQNRRHMTSPSSNCEEEENEKEEDKELRRRYGPPKVDIQTPAGGTAKAKTYETGPLAPPRPRKPIFVRSIPPVPLRQWKTEDDKDHSNANLREGEGEGEGDSDGDGDGDSSYQDSENGDGQLDPPRRQDVMSGVATLLGADFSAGLVGTLLCNLGNTKSAAYNLASYRLLSYHRGGGRDSELADDEDTMQDESPRRTTVEIREAAGTLRPEWMTTWARVWCGILRWCRDASEVDFLAVMRLLAWAQEEGGQYDVVDLLVDLGMPEQARACEARLRNGENERMEQEDLPDPDLKDLEFGGVGRTGTTNDGERMRITIE</sequence>
<proteinExistence type="predicted"/>
<gene>
    <name evidence="2" type="ORF">SODALDRAFT_331330</name>
</gene>
<dbReference type="EMBL" id="ML119052">
    <property type="protein sequence ID" value="ROT41581.1"/>
    <property type="molecule type" value="Genomic_DNA"/>
</dbReference>
<dbReference type="Pfam" id="PF12224">
    <property type="entry name" value="Amidoligase_2"/>
    <property type="match status" value="1"/>
</dbReference>
<name>A0A3N2Q476_SODAK</name>
<feature type="region of interest" description="Disordered" evidence="1">
    <location>
        <begin position="620"/>
        <end position="661"/>
    </location>
</feature>
<feature type="region of interest" description="Disordered" evidence="1">
    <location>
        <begin position="1"/>
        <end position="45"/>
    </location>
</feature>
<evidence type="ECO:0000256" key="1">
    <source>
        <dbReference type="SAM" id="MobiDB-lite"/>
    </source>
</evidence>
<accession>A0A3N2Q476</accession>
<dbReference type="PANTHER" id="PTHR36847">
    <property type="entry name" value="AMIDOLIGASE ENZYME"/>
    <property type="match status" value="1"/>
</dbReference>
<feature type="compositionally biased region" description="Basic and acidic residues" evidence="1">
    <location>
        <begin position="422"/>
        <end position="439"/>
    </location>
</feature>
<dbReference type="OrthoDB" id="4768338at2759"/>
<feature type="region of interest" description="Disordered" evidence="1">
    <location>
        <begin position="520"/>
        <end position="539"/>
    </location>
</feature>
<feature type="compositionally biased region" description="Acidic residues" evidence="1">
    <location>
        <begin position="440"/>
        <end position="452"/>
    </location>
</feature>
<feature type="compositionally biased region" description="Basic and acidic residues" evidence="1">
    <location>
        <begin position="620"/>
        <end position="640"/>
    </location>
</feature>
<organism evidence="2 3">
    <name type="scientific">Sodiomyces alkalinus (strain CBS 110278 / VKM F-3762 / F11)</name>
    <name type="common">Alkaliphilic filamentous fungus</name>
    <dbReference type="NCBI Taxonomy" id="1314773"/>
    <lineage>
        <taxon>Eukaryota</taxon>
        <taxon>Fungi</taxon>
        <taxon>Dikarya</taxon>
        <taxon>Ascomycota</taxon>
        <taxon>Pezizomycotina</taxon>
        <taxon>Sordariomycetes</taxon>
        <taxon>Hypocreomycetidae</taxon>
        <taxon>Glomerellales</taxon>
        <taxon>Plectosphaerellaceae</taxon>
        <taxon>Sodiomyces</taxon>
    </lineage>
</organism>
<dbReference type="PANTHER" id="PTHR36847:SF1">
    <property type="entry name" value="AMIDOLIGASE ENZYME"/>
    <property type="match status" value="1"/>
</dbReference>
<feature type="compositionally biased region" description="Basic and acidic residues" evidence="1">
    <location>
        <begin position="652"/>
        <end position="661"/>
    </location>
</feature>